<proteinExistence type="predicted"/>
<evidence type="ECO:0000313" key="3">
    <source>
        <dbReference type="EMBL" id="PKW25285.1"/>
    </source>
</evidence>
<feature type="transmembrane region" description="Helical" evidence="2">
    <location>
        <begin position="55"/>
        <end position="76"/>
    </location>
</feature>
<dbReference type="OrthoDB" id="4229919at2"/>
<dbReference type="AlphaFoldDB" id="A0A2N3YEK9"/>
<evidence type="ECO:0000256" key="1">
    <source>
        <dbReference type="SAM" id="MobiDB-lite"/>
    </source>
</evidence>
<accession>A0A2N3YEK9</accession>
<keyword evidence="4" id="KW-1185">Reference proteome</keyword>
<name>A0A2N3YEK9_9MICO</name>
<keyword evidence="2" id="KW-1133">Transmembrane helix</keyword>
<dbReference type="InterPro" id="IPR021449">
    <property type="entry name" value="DUF3099"/>
</dbReference>
<keyword evidence="2" id="KW-0812">Transmembrane</keyword>
<keyword evidence="2" id="KW-0472">Membrane</keyword>
<gene>
    <name evidence="3" type="ORF">ATL31_0071</name>
</gene>
<evidence type="ECO:0000256" key="2">
    <source>
        <dbReference type="SAM" id="Phobius"/>
    </source>
</evidence>
<organism evidence="3 4">
    <name type="scientific">Phycicoccus duodecadis</name>
    <dbReference type="NCBI Taxonomy" id="173053"/>
    <lineage>
        <taxon>Bacteria</taxon>
        <taxon>Bacillati</taxon>
        <taxon>Actinomycetota</taxon>
        <taxon>Actinomycetes</taxon>
        <taxon>Micrococcales</taxon>
        <taxon>Intrasporangiaceae</taxon>
        <taxon>Phycicoccus</taxon>
    </lineage>
</organism>
<reference evidence="3 4" key="1">
    <citation type="submission" date="2017-12" db="EMBL/GenBank/DDBJ databases">
        <title>Sequencing the genomes of 1000 Actinobacteria strains.</title>
        <authorList>
            <person name="Klenk H.-P."/>
        </authorList>
    </citation>
    <scope>NUCLEOTIDE SEQUENCE [LARGE SCALE GENOMIC DNA]</scope>
    <source>
        <strain evidence="3 4">DSM 12806</strain>
    </source>
</reference>
<evidence type="ECO:0000313" key="4">
    <source>
        <dbReference type="Proteomes" id="UP000233781"/>
    </source>
</evidence>
<dbReference type="RefSeq" id="WP_101394023.1">
    <property type="nucleotide sequence ID" value="NZ_PJNE01000001.1"/>
</dbReference>
<feature type="compositionally biased region" description="Polar residues" evidence="1">
    <location>
        <begin position="1"/>
        <end position="20"/>
    </location>
</feature>
<dbReference type="Proteomes" id="UP000233781">
    <property type="component" value="Unassembled WGS sequence"/>
</dbReference>
<dbReference type="Pfam" id="PF11298">
    <property type="entry name" value="DUF3099"/>
    <property type="match status" value="1"/>
</dbReference>
<feature type="region of interest" description="Disordered" evidence="1">
    <location>
        <begin position="1"/>
        <end position="22"/>
    </location>
</feature>
<dbReference type="EMBL" id="PJNE01000001">
    <property type="protein sequence ID" value="PKW25285.1"/>
    <property type="molecule type" value="Genomic_DNA"/>
</dbReference>
<evidence type="ECO:0008006" key="5">
    <source>
        <dbReference type="Google" id="ProtNLM"/>
    </source>
</evidence>
<protein>
    <recommendedName>
        <fullName evidence="5">DUF3099 family protein</fullName>
    </recommendedName>
</protein>
<sequence length="116" mass="12907">MPRTRSNPADPQSVTTAAQSRSEDQVHRLRQYLATMSVRTLCFVLAIVTDGWLRWVFAAGAILLPFFAVVAANAVAPRVYGRVRPVVPVRDATPSLTDRSYVHTPVPYRPDERDDG</sequence>
<comment type="caution">
    <text evidence="3">The sequence shown here is derived from an EMBL/GenBank/DDBJ whole genome shotgun (WGS) entry which is preliminary data.</text>
</comment>